<accession>A0A7X1MB60</accession>
<evidence type="ECO:0000256" key="2">
    <source>
        <dbReference type="ARBA" id="ARBA00023163"/>
    </source>
</evidence>
<dbReference type="Pfam" id="PF16859">
    <property type="entry name" value="TetR_C_11"/>
    <property type="match status" value="1"/>
</dbReference>
<gene>
    <name evidence="5" type="ORF">H4N64_23145</name>
</gene>
<feature type="domain" description="Tetracyclin repressor-like C-terminal" evidence="4">
    <location>
        <begin position="15"/>
        <end position="104"/>
    </location>
</feature>
<name>A0A7X1MB60_9ACTN</name>
<dbReference type="AlphaFoldDB" id="A0A7X1MB60"/>
<dbReference type="Proteomes" id="UP000584670">
    <property type="component" value="Unassembled WGS sequence"/>
</dbReference>
<dbReference type="InterPro" id="IPR036271">
    <property type="entry name" value="Tet_transcr_reg_TetR-rel_C_sf"/>
</dbReference>
<dbReference type="EMBL" id="JACMSF010000025">
    <property type="protein sequence ID" value="MBC2904448.1"/>
    <property type="molecule type" value="Genomic_DNA"/>
</dbReference>
<keyword evidence="2" id="KW-0804">Transcription</keyword>
<proteinExistence type="predicted"/>
<organism evidence="5 6">
    <name type="scientific">Streptomyces cupreus</name>
    <dbReference type="NCBI Taxonomy" id="2759956"/>
    <lineage>
        <taxon>Bacteria</taxon>
        <taxon>Bacillati</taxon>
        <taxon>Actinomycetota</taxon>
        <taxon>Actinomycetes</taxon>
        <taxon>Kitasatosporales</taxon>
        <taxon>Streptomycetaceae</taxon>
        <taxon>Streptomyces</taxon>
    </lineage>
</organism>
<dbReference type="InterPro" id="IPR011075">
    <property type="entry name" value="TetR_C"/>
</dbReference>
<evidence type="ECO:0000313" key="5">
    <source>
        <dbReference type="EMBL" id="MBC2904448.1"/>
    </source>
</evidence>
<evidence type="ECO:0000313" key="6">
    <source>
        <dbReference type="Proteomes" id="UP000584670"/>
    </source>
</evidence>
<dbReference type="Gene3D" id="1.10.357.10">
    <property type="entry name" value="Tetracycline Repressor, domain 2"/>
    <property type="match status" value="1"/>
</dbReference>
<dbReference type="SUPFAM" id="SSF48498">
    <property type="entry name" value="Tetracyclin repressor-like, C-terminal domain"/>
    <property type="match status" value="1"/>
</dbReference>
<keyword evidence="6" id="KW-1185">Reference proteome</keyword>
<protein>
    <submittedName>
        <fullName evidence="5">TetR/AcrR family transcriptional regulator C-terminal ligand-binding domain-containing protein</fullName>
    </submittedName>
</protein>
<evidence type="ECO:0000256" key="1">
    <source>
        <dbReference type="ARBA" id="ARBA00023015"/>
    </source>
</evidence>
<dbReference type="RefSeq" id="WP_186284313.1">
    <property type="nucleotide sequence ID" value="NZ_JACMSF010000025.1"/>
</dbReference>
<keyword evidence="1" id="KW-0805">Transcription regulation</keyword>
<evidence type="ECO:0000256" key="3">
    <source>
        <dbReference type="SAM" id="MobiDB-lite"/>
    </source>
</evidence>
<feature type="region of interest" description="Disordered" evidence="3">
    <location>
        <begin position="104"/>
        <end position="124"/>
    </location>
</feature>
<sequence>MDEQRSAPRSGAELPQTAPQLFALIGHTLQDPATATPLRGRVPARQAQNDRARLTDAFASAPVPALSRHDADQLLDLAVGPVFYRPFTTGQPMDPRFVRHLTAALADRPASPRADARPVARPSH</sequence>
<evidence type="ECO:0000259" key="4">
    <source>
        <dbReference type="Pfam" id="PF16859"/>
    </source>
</evidence>
<comment type="caution">
    <text evidence="5">The sequence shown here is derived from an EMBL/GenBank/DDBJ whole genome shotgun (WGS) entry which is preliminary data.</text>
</comment>
<reference evidence="5 6" key="1">
    <citation type="submission" date="2020-08" db="EMBL/GenBank/DDBJ databases">
        <title>Streptomyces sp. PSKA01 genome sequencing and assembly.</title>
        <authorList>
            <person name="Mandal S."/>
            <person name="Maiti P.K."/>
            <person name="Das P."/>
        </authorList>
    </citation>
    <scope>NUCLEOTIDE SEQUENCE [LARGE SCALE GENOMIC DNA]</scope>
    <source>
        <strain evidence="5 6">PSKA01</strain>
    </source>
</reference>